<protein>
    <submittedName>
        <fullName evidence="10">Efflux transporter outer membrane subunit</fullName>
    </submittedName>
</protein>
<comment type="caution">
    <text evidence="10">The sequence shown here is derived from an EMBL/GenBank/DDBJ whole genome shotgun (WGS) entry which is preliminary data.</text>
</comment>
<keyword evidence="4 9" id="KW-0812">Transmembrane</keyword>
<dbReference type="Pfam" id="PF02321">
    <property type="entry name" value="OEP"/>
    <property type="match status" value="2"/>
</dbReference>
<evidence type="ECO:0000256" key="1">
    <source>
        <dbReference type="ARBA" id="ARBA00004370"/>
    </source>
</evidence>
<evidence type="ECO:0000256" key="9">
    <source>
        <dbReference type="RuleBase" id="RU362097"/>
    </source>
</evidence>
<reference evidence="10 11" key="1">
    <citation type="submission" date="2018-09" db="EMBL/GenBank/DDBJ databases">
        <title>Altererythrobacter sp.Ery1 and Ery12, the genome sequencing of novel strains in genus Alterythrobacter.</title>
        <authorList>
            <person name="Cheng H."/>
            <person name="Wu Y.-H."/>
            <person name="Fang C."/>
            <person name="Xu X.-W."/>
        </authorList>
    </citation>
    <scope>NUCLEOTIDE SEQUENCE [LARGE SCALE GENOMIC DNA]</scope>
    <source>
        <strain evidence="10 11">Ery12</strain>
    </source>
</reference>
<organism evidence="10 11">
    <name type="scientific">Tsuneonella suprasediminis</name>
    <dbReference type="NCBI Taxonomy" id="2306996"/>
    <lineage>
        <taxon>Bacteria</taxon>
        <taxon>Pseudomonadati</taxon>
        <taxon>Pseudomonadota</taxon>
        <taxon>Alphaproteobacteria</taxon>
        <taxon>Sphingomonadales</taxon>
        <taxon>Erythrobacteraceae</taxon>
        <taxon>Tsuneonella</taxon>
    </lineage>
</organism>
<dbReference type="PANTHER" id="PTHR30203">
    <property type="entry name" value="OUTER MEMBRANE CATION EFFLUX PROTEIN"/>
    <property type="match status" value="1"/>
</dbReference>
<dbReference type="PANTHER" id="PTHR30203:SF20">
    <property type="entry name" value="MULTIDRUG RESISTANCE OUTER MEMBRANE PROTEIN MDTP-RELATED"/>
    <property type="match status" value="1"/>
</dbReference>
<evidence type="ECO:0000256" key="5">
    <source>
        <dbReference type="ARBA" id="ARBA00022729"/>
    </source>
</evidence>
<keyword evidence="11" id="KW-1185">Reference proteome</keyword>
<gene>
    <name evidence="10" type="ORF">D6858_04205</name>
</gene>
<keyword evidence="3 9" id="KW-1134">Transmembrane beta strand</keyword>
<dbReference type="InterPro" id="IPR003423">
    <property type="entry name" value="OMP_efflux"/>
</dbReference>
<dbReference type="Proteomes" id="UP000284322">
    <property type="component" value="Unassembled WGS sequence"/>
</dbReference>
<dbReference type="EMBL" id="RAHJ01000014">
    <property type="protein sequence ID" value="RJX69110.1"/>
    <property type="molecule type" value="Genomic_DNA"/>
</dbReference>
<comment type="subcellular location">
    <subcellularLocation>
        <location evidence="9">Cell membrane</location>
        <topology evidence="9">Lipid-anchor</topology>
    </subcellularLocation>
    <subcellularLocation>
        <location evidence="1">Membrane</location>
    </subcellularLocation>
</comment>
<dbReference type="GO" id="GO:0015562">
    <property type="term" value="F:efflux transmembrane transporter activity"/>
    <property type="evidence" value="ECO:0007669"/>
    <property type="project" value="InterPro"/>
</dbReference>
<evidence type="ECO:0000256" key="4">
    <source>
        <dbReference type="ARBA" id="ARBA00022692"/>
    </source>
</evidence>
<evidence type="ECO:0000313" key="11">
    <source>
        <dbReference type="Proteomes" id="UP000284322"/>
    </source>
</evidence>
<evidence type="ECO:0000256" key="3">
    <source>
        <dbReference type="ARBA" id="ARBA00022452"/>
    </source>
</evidence>
<name>A0A419R423_9SPHN</name>
<sequence>MPYSPSPRSAMKHAASALAIVALLGACTAPDLGDRPQMRAPASLASQQSLSIGPVADQWPNDRWWAVYGDTQLDALVAEALANSPTVAQAAARVRAARGLVERAGAAGMPQLNASGEAGAKKQSYNNGIPADFVPKGWKSYGTLSLGASFDLDLWGKHRDELAAATSEALATEVDAREAALALESNVVEAYTRLNVLFEEEDLLAATADARQRSVDLYAKRYASGLDSQLPQRQAETQLAGAKAALEANAEQIALQRHVIAALLGAGPDRGLSITRSPLKGPFARIPVPADAGIALAGRRADIVAARLRVEAQGQRIDVARKAFLPDINLSGVIGLMSLGVSNLFDSGSDYGNASGAISLPLFDGGDRRGNLVQTRGQYDALVAQYNATVVQALKEVADALSSRASVEQQAASAEQAARSAAQAYRLADDRYRAGLSTYLDVLSAQTAMLSAQKQALETRSRLVLTDIQLVRALGGGYAETDAAQTGTDRP</sequence>
<dbReference type="NCBIfam" id="TIGR01845">
    <property type="entry name" value="outer_NodT"/>
    <property type="match status" value="1"/>
</dbReference>
<dbReference type="GO" id="GO:0005886">
    <property type="term" value="C:plasma membrane"/>
    <property type="evidence" value="ECO:0007669"/>
    <property type="project" value="UniProtKB-SubCell"/>
</dbReference>
<comment type="similarity">
    <text evidence="2 9">Belongs to the outer membrane factor (OMF) (TC 1.B.17) family.</text>
</comment>
<keyword evidence="6 9" id="KW-0472">Membrane</keyword>
<keyword evidence="7 9" id="KW-0564">Palmitate</keyword>
<dbReference type="Gene3D" id="1.20.1600.10">
    <property type="entry name" value="Outer membrane efflux proteins (OEP)"/>
    <property type="match status" value="1"/>
</dbReference>
<dbReference type="OrthoDB" id="7181739at2"/>
<dbReference type="SUPFAM" id="SSF56954">
    <property type="entry name" value="Outer membrane efflux proteins (OEP)"/>
    <property type="match status" value="1"/>
</dbReference>
<proteinExistence type="inferred from homology"/>
<evidence type="ECO:0000256" key="8">
    <source>
        <dbReference type="ARBA" id="ARBA00023288"/>
    </source>
</evidence>
<evidence type="ECO:0000256" key="2">
    <source>
        <dbReference type="ARBA" id="ARBA00007613"/>
    </source>
</evidence>
<evidence type="ECO:0000313" key="10">
    <source>
        <dbReference type="EMBL" id="RJX69110.1"/>
    </source>
</evidence>
<dbReference type="AlphaFoldDB" id="A0A419R423"/>
<keyword evidence="8 9" id="KW-0449">Lipoprotein</keyword>
<evidence type="ECO:0000256" key="6">
    <source>
        <dbReference type="ARBA" id="ARBA00023136"/>
    </source>
</evidence>
<evidence type="ECO:0000256" key="7">
    <source>
        <dbReference type="ARBA" id="ARBA00023139"/>
    </source>
</evidence>
<keyword evidence="5" id="KW-0732">Signal</keyword>
<dbReference type="InterPro" id="IPR010131">
    <property type="entry name" value="MdtP/NodT-like"/>
</dbReference>
<accession>A0A419R423</accession>
<dbReference type="Gene3D" id="2.20.200.10">
    <property type="entry name" value="Outer membrane efflux proteins (OEP)"/>
    <property type="match status" value="1"/>
</dbReference>